<dbReference type="OrthoDB" id="798805at2"/>
<accession>A0A3S3PC41</accession>
<dbReference type="RefSeq" id="WP_113646703.1">
    <property type="nucleotide sequence ID" value="NZ_QMHN01000002.1"/>
</dbReference>
<sequence>MRAEDPSYTYEEFVDDLRLRNKPKVRKAKDQAVSFGRYYRIRKLLAGYHASGDTELLLAASKLWQRLRKPYVVVAKLKDERFEFHFPPKVPIERIETFTLDLRHCKTIAQVQECYRRFSSTINLY</sequence>
<evidence type="ECO:0000313" key="2">
    <source>
        <dbReference type="Proteomes" id="UP000284120"/>
    </source>
</evidence>
<dbReference type="EMBL" id="SAYW01000002">
    <property type="protein sequence ID" value="RWU08180.1"/>
    <property type="molecule type" value="Genomic_DNA"/>
</dbReference>
<keyword evidence="2" id="KW-1185">Reference proteome</keyword>
<proteinExistence type="predicted"/>
<comment type="caution">
    <text evidence="1">The sequence shown here is derived from an EMBL/GenBank/DDBJ whole genome shotgun (WGS) entry which is preliminary data.</text>
</comment>
<dbReference type="Proteomes" id="UP000284120">
    <property type="component" value="Unassembled WGS sequence"/>
</dbReference>
<evidence type="ECO:0000313" key="1">
    <source>
        <dbReference type="EMBL" id="RWU08180.1"/>
    </source>
</evidence>
<organism evidence="1 2">
    <name type="scientific">Pedobacter chitinilyticus</name>
    <dbReference type="NCBI Taxonomy" id="2233776"/>
    <lineage>
        <taxon>Bacteria</taxon>
        <taxon>Pseudomonadati</taxon>
        <taxon>Bacteroidota</taxon>
        <taxon>Sphingobacteriia</taxon>
        <taxon>Sphingobacteriales</taxon>
        <taxon>Sphingobacteriaceae</taxon>
        <taxon>Pedobacter</taxon>
    </lineage>
</organism>
<name>A0A3S3PC41_9SPHI</name>
<dbReference type="AlphaFoldDB" id="A0A3S3PC41"/>
<protein>
    <submittedName>
        <fullName evidence="1">Uncharacterized protein</fullName>
    </submittedName>
</protein>
<reference evidence="1 2" key="1">
    <citation type="submission" date="2018-06" db="EMBL/GenBank/DDBJ databases">
        <title>Pedobacter endophyticus sp. nov., an endophytic bacterium isolated from a leaf of Triticum aestivum.</title>
        <authorList>
            <person name="Zhang L."/>
        </authorList>
    </citation>
    <scope>NUCLEOTIDE SEQUENCE [LARGE SCALE GENOMIC DNA]</scope>
    <source>
        <strain evidence="1 2">CM134L-2</strain>
    </source>
</reference>
<gene>
    <name evidence="1" type="ORF">DPV69_07300</name>
</gene>